<keyword evidence="3" id="KW-1185">Reference proteome</keyword>
<accession>A0ABV5AZC4</accession>
<evidence type="ECO:0000313" key="3">
    <source>
        <dbReference type="Proteomes" id="UP001580346"/>
    </source>
</evidence>
<comment type="caution">
    <text evidence="2">The sequence shown here is derived from an EMBL/GenBank/DDBJ whole genome shotgun (WGS) entry which is preliminary data.</text>
</comment>
<organism evidence="2 3">
    <name type="scientific">Paenibacillus enshidis</name>
    <dbReference type="NCBI Taxonomy" id="1458439"/>
    <lineage>
        <taxon>Bacteria</taxon>
        <taxon>Bacillati</taxon>
        <taxon>Bacillota</taxon>
        <taxon>Bacilli</taxon>
        <taxon>Bacillales</taxon>
        <taxon>Paenibacillaceae</taxon>
        <taxon>Paenibacillus</taxon>
    </lineage>
</organism>
<dbReference type="SUPFAM" id="SSF47413">
    <property type="entry name" value="lambda repressor-like DNA-binding domains"/>
    <property type="match status" value="1"/>
</dbReference>
<gene>
    <name evidence="2" type="ORF">ACE41H_22695</name>
</gene>
<dbReference type="InterPro" id="IPR010982">
    <property type="entry name" value="Lambda_DNA-bd_dom_sf"/>
</dbReference>
<dbReference type="EMBL" id="JBHHMI010000034">
    <property type="protein sequence ID" value="MFB5269572.1"/>
    <property type="molecule type" value="Genomic_DNA"/>
</dbReference>
<dbReference type="InterPro" id="IPR001387">
    <property type="entry name" value="Cro/C1-type_HTH"/>
</dbReference>
<evidence type="ECO:0000313" key="2">
    <source>
        <dbReference type="EMBL" id="MFB5269572.1"/>
    </source>
</evidence>
<dbReference type="Gene3D" id="1.10.260.40">
    <property type="entry name" value="lambda repressor-like DNA-binding domains"/>
    <property type="match status" value="1"/>
</dbReference>
<evidence type="ECO:0000259" key="1">
    <source>
        <dbReference type="PROSITE" id="PS50943"/>
    </source>
</evidence>
<proteinExistence type="predicted"/>
<feature type="domain" description="HTH cro/C1-type" evidence="1">
    <location>
        <begin position="10"/>
        <end position="64"/>
    </location>
</feature>
<dbReference type="PROSITE" id="PS50943">
    <property type="entry name" value="HTH_CROC1"/>
    <property type="match status" value="1"/>
</dbReference>
<dbReference type="CDD" id="cd00093">
    <property type="entry name" value="HTH_XRE"/>
    <property type="match status" value="1"/>
</dbReference>
<dbReference type="SMART" id="SM00530">
    <property type="entry name" value="HTH_XRE"/>
    <property type="match status" value="1"/>
</dbReference>
<dbReference type="Proteomes" id="UP001580346">
    <property type="component" value="Unassembled WGS sequence"/>
</dbReference>
<name>A0ABV5AZC4_9BACL</name>
<reference evidence="2 3" key="1">
    <citation type="submission" date="2024-09" db="EMBL/GenBank/DDBJ databases">
        <title>Paenibacillus zeirhizospherea sp. nov., isolated from surface of the maize (Zea mays) roots in a horticulture field, Hungary.</title>
        <authorList>
            <person name="Marton D."/>
            <person name="Farkas M."/>
            <person name="Bedics A."/>
            <person name="Toth E."/>
            <person name="Tancsics A."/>
            <person name="Boka K."/>
            <person name="Maroti G."/>
            <person name="Kriszt B."/>
            <person name="Cserhati M."/>
        </authorList>
    </citation>
    <scope>NUCLEOTIDE SEQUENCE [LARGE SCALE GENOMIC DNA]</scope>
    <source>
        <strain evidence="2 3">KCTC 33519</strain>
    </source>
</reference>
<sequence length="70" mass="7958">MKKVEVTLGALLKKNNITMNELALKSDVRRAAISELISGKRENINFRHIERIADALNITDIRDIITIVEK</sequence>
<dbReference type="Pfam" id="PF13443">
    <property type="entry name" value="HTH_26"/>
    <property type="match status" value="1"/>
</dbReference>
<dbReference type="RefSeq" id="WP_375357844.1">
    <property type="nucleotide sequence ID" value="NZ_JBHHMI010000034.1"/>
</dbReference>
<protein>
    <submittedName>
        <fullName evidence="2">Helix-turn-helix domain-containing protein</fullName>
    </submittedName>
</protein>